<dbReference type="PANTHER" id="PTHR34408:SF1">
    <property type="entry name" value="GLYCOSYL HYDROLASE FAMILY 19 DOMAIN-CONTAINING PROTEIN HI_1415"/>
    <property type="match status" value="1"/>
</dbReference>
<name>A0ABX6DCW9_9BACI</name>
<dbReference type="SMART" id="SM00287">
    <property type="entry name" value="SH3b"/>
    <property type="match status" value="3"/>
</dbReference>
<feature type="compositionally biased region" description="Basic and acidic residues" evidence="1">
    <location>
        <begin position="274"/>
        <end position="289"/>
    </location>
</feature>
<evidence type="ECO:0000313" key="6">
    <source>
        <dbReference type="Proteomes" id="UP000373269"/>
    </source>
</evidence>
<keyword evidence="2" id="KW-0732">Signal</keyword>
<feature type="region of interest" description="Disordered" evidence="1">
    <location>
        <begin position="224"/>
        <end position="289"/>
    </location>
</feature>
<dbReference type="SMART" id="SM00894">
    <property type="entry name" value="Excalibur"/>
    <property type="match status" value="1"/>
</dbReference>
<feature type="domain" description="Excalibur calcium-binding" evidence="4">
    <location>
        <begin position="252"/>
        <end position="288"/>
    </location>
</feature>
<evidence type="ECO:0000259" key="3">
    <source>
        <dbReference type="SMART" id="SM00287"/>
    </source>
</evidence>
<evidence type="ECO:0008006" key="7">
    <source>
        <dbReference type="Google" id="ProtNLM"/>
    </source>
</evidence>
<dbReference type="RefSeq" id="WP_369595654.1">
    <property type="nucleotide sequence ID" value="NZ_CP045835.1"/>
</dbReference>
<accession>A0ABX6DCW9</accession>
<feature type="compositionally biased region" description="Low complexity" evidence="1">
    <location>
        <begin position="224"/>
        <end position="251"/>
    </location>
</feature>
<evidence type="ECO:0000256" key="1">
    <source>
        <dbReference type="SAM" id="MobiDB-lite"/>
    </source>
</evidence>
<dbReference type="InterPro" id="IPR052354">
    <property type="entry name" value="Cell_Wall_Dynamics_Protein"/>
</dbReference>
<dbReference type="Pfam" id="PF05901">
    <property type="entry name" value="Excalibur"/>
    <property type="match status" value="1"/>
</dbReference>
<reference evidence="5 6" key="1">
    <citation type="submission" date="2019-11" db="EMBL/GenBank/DDBJ databases">
        <title>Whole Genome Sequencing and Comparative Genomic Analyses of Lysinibacillus pakistanensis LZH-9, a Halotolerant Strain with Excellent COD Removal Capability.</title>
        <authorList>
            <person name="Zhou H."/>
        </authorList>
    </citation>
    <scope>NUCLEOTIDE SEQUENCE [LARGE SCALE GENOMIC DNA]</scope>
    <source>
        <strain evidence="5 6">LZH-9</strain>
    </source>
</reference>
<protein>
    <recommendedName>
        <fullName evidence="7">SH3 domain-containing protein</fullName>
    </recommendedName>
</protein>
<evidence type="ECO:0000259" key="4">
    <source>
        <dbReference type="SMART" id="SM00894"/>
    </source>
</evidence>
<evidence type="ECO:0000313" key="5">
    <source>
        <dbReference type="EMBL" id="QGG51478.1"/>
    </source>
</evidence>
<sequence length="289" mass="31348">MKIKTLVILMMTLLLAFSFNFDIANANSFKEVKIVNSSSTVYEKSDTNSKVLGTVEKGTFVTLISKEQNAFSRITYLNSESKIIDGFISDSVLEDAKYTIKIASSKSGLVVKEMPSLKAKTVATLQNKMVVKDFGSVGDGWSFVQYGNVIGYAATNFMSTSKPTTKYVVSNLVVRNIASPSGANVGELSKNEAVSVHSTIAGWSYISTLSYEGYVVDSYLSTKSPNATTNSKPSNSSNSNSSSSSSNSGKSYYKNCTELRKDYPNGVGVGHPAYDSKHDRDKDGWACER</sequence>
<feature type="chain" id="PRO_5046562440" description="SH3 domain-containing protein" evidence="2">
    <location>
        <begin position="27"/>
        <end position="289"/>
    </location>
</feature>
<dbReference type="PANTHER" id="PTHR34408">
    <property type="entry name" value="FAMILY PROTEIN, PUTATIVE-RELATED"/>
    <property type="match status" value="1"/>
</dbReference>
<feature type="domain" description="SH3b" evidence="3">
    <location>
        <begin position="97"/>
        <end position="161"/>
    </location>
</feature>
<dbReference type="EMBL" id="CP045835">
    <property type="protein sequence ID" value="QGG51478.1"/>
    <property type="molecule type" value="Genomic_DNA"/>
</dbReference>
<dbReference type="InterPro" id="IPR008613">
    <property type="entry name" value="Excalibur_Ca-bd_domain"/>
</dbReference>
<feature type="domain" description="SH3b" evidence="3">
    <location>
        <begin position="29"/>
        <end position="92"/>
    </location>
</feature>
<feature type="signal peptide" evidence="2">
    <location>
        <begin position="1"/>
        <end position="26"/>
    </location>
</feature>
<proteinExistence type="predicted"/>
<dbReference type="InterPro" id="IPR003646">
    <property type="entry name" value="SH3-like_bac-type"/>
</dbReference>
<evidence type="ECO:0000256" key="2">
    <source>
        <dbReference type="SAM" id="SignalP"/>
    </source>
</evidence>
<gene>
    <name evidence="5" type="ORF">GDS87_11170</name>
</gene>
<dbReference type="Gene3D" id="2.30.30.40">
    <property type="entry name" value="SH3 Domains"/>
    <property type="match status" value="3"/>
</dbReference>
<keyword evidence="6" id="KW-1185">Reference proteome</keyword>
<dbReference type="Proteomes" id="UP000373269">
    <property type="component" value="Chromosome"/>
</dbReference>
<feature type="domain" description="SH3b" evidence="3">
    <location>
        <begin position="163"/>
        <end position="224"/>
    </location>
</feature>
<organism evidence="5 6">
    <name type="scientific">Lysinibacillus pakistanensis</name>
    <dbReference type="NCBI Taxonomy" id="759811"/>
    <lineage>
        <taxon>Bacteria</taxon>
        <taxon>Bacillati</taxon>
        <taxon>Bacillota</taxon>
        <taxon>Bacilli</taxon>
        <taxon>Bacillales</taxon>
        <taxon>Bacillaceae</taxon>
        <taxon>Lysinibacillus</taxon>
    </lineage>
</organism>